<gene>
    <name evidence="3" type="ORF">UFOVP204_105</name>
</gene>
<evidence type="ECO:0000313" key="3">
    <source>
        <dbReference type="EMBL" id="CAB5218223.1"/>
    </source>
</evidence>
<proteinExistence type="predicted"/>
<feature type="transmembrane region" description="Helical" evidence="1">
    <location>
        <begin position="12"/>
        <end position="30"/>
    </location>
</feature>
<keyword evidence="1" id="KW-1133">Transmembrane helix</keyword>
<keyword evidence="1" id="KW-0812">Transmembrane</keyword>
<dbReference type="Pfam" id="PF09834">
    <property type="entry name" value="DUF2061"/>
    <property type="match status" value="1"/>
</dbReference>
<accession>A0A6J7WSE5</accession>
<evidence type="ECO:0000256" key="1">
    <source>
        <dbReference type="SAM" id="Phobius"/>
    </source>
</evidence>
<dbReference type="EMBL" id="LR798257">
    <property type="protein sequence ID" value="CAB5218223.1"/>
    <property type="molecule type" value="Genomic_DNA"/>
</dbReference>
<dbReference type="InterPro" id="IPR018638">
    <property type="entry name" value="DUF2061_membrane"/>
</dbReference>
<name>A0A6J7WSE5_9CAUD</name>
<protein>
    <recommendedName>
        <fullName evidence="2">DUF2061 domain-containing protein</fullName>
    </recommendedName>
</protein>
<reference evidence="3" key="1">
    <citation type="submission" date="2020-05" db="EMBL/GenBank/DDBJ databases">
        <authorList>
            <person name="Chiriac C."/>
            <person name="Salcher M."/>
            <person name="Ghai R."/>
            <person name="Kavagutti S V."/>
        </authorList>
    </citation>
    <scope>NUCLEOTIDE SEQUENCE</scope>
</reference>
<evidence type="ECO:0000259" key="2">
    <source>
        <dbReference type="Pfam" id="PF09834"/>
    </source>
</evidence>
<feature type="domain" description="DUF2061" evidence="2">
    <location>
        <begin position="10"/>
        <end position="60"/>
    </location>
</feature>
<organism evidence="3">
    <name type="scientific">uncultured Caudovirales phage</name>
    <dbReference type="NCBI Taxonomy" id="2100421"/>
    <lineage>
        <taxon>Viruses</taxon>
        <taxon>Duplodnaviria</taxon>
        <taxon>Heunggongvirae</taxon>
        <taxon>Uroviricota</taxon>
        <taxon>Caudoviricetes</taxon>
        <taxon>Peduoviridae</taxon>
        <taxon>Maltschvirus</taxon>
        <taxon>Maltschvirus maltsch</taxon>
    </lineage>
</organism>
<keyword evidence="1" id="KW-0472">Membrane</keyword>
<sequence length="67" mass="7602">MTDTNRKSFAKTITWYVAHLTVATSVALIVTHSIRIAAILASAEIAWEAVLFYSHERAWAKWGKRIK</sequence>